<evidence type="ECO:0000313" key="16">
    <source>
        <dbReference type="EMBL" id="CAB3363890.1"/>
    </source>
</evidence>
<organism evidence="16 17">
    <name type="scientific">Cloeon dipterum</name>
    <dbReference type="NCBI Taxonomy" id="197152"/>
    <lineage>
        <taxon>Eukaryota</taxon>
        <taxon>Metazoa</taxon>
        <taxon>Ecdysozoa</taxon>
        <taxon>Arthropoda</taxon>
        <taxon>Hexapoda</taxon>
        <taxon>Insecta</taxon>
        <taxon>Pterygota</taxon>
        <taxon>Palaeoptera</taxon>
        <taxon>Ephemeroptera</taxon>
        <taxon>Pisciforma</taxon>
        <taxon>Baetidae</taxon>
        <taxon>Cloeon</taxon>
    </lineage>
</organism>
<evidence type="ECO:0000256" key="6">
    <source>
        <dbReference type="ARBA" id="ARBA00023117"/>
    </source>
</evidence>
<dbReference type="Pfam" id="PF00628">
    <property type="entry name" value="PHD"/>
    <property type="match status" value="3"/>
</dbReference>
<dbReference type="GO" id="GO:0008270">
    <property type="term" value="F:zinc ion binding"/>
    <property type="evidence" value="ECO:0007669"/>
    <property type="project" value="UniProtKB-KW"/>
</dbReference>
<evidence type="ECO:0000256" key="4">
    <source>
        <dbReference type="ARBA" id="ARBA00022833"/>
    </source>
</evidence>
<dbReference type="CDD" id="cd05509">
    <property type="entry name" value="Bromo_gcn5_like"/>
    <property type="match status" value="1"/>
</dbReference>
<dbReference type="SUPFAM" id="SSF47370">
    <property type="entry name" value="Bromodomain"/>
    <property type="match status" value="1"/>
</dbReference>
<feature type="region of interest" description="Disordered" evidence="12">
    <location>
        <begin position="2249"/>
        <end position="2268"/>
    </location>
</feature>
<feature type="domain" description="DDT" evidence="15">
    <location>
        <begin position="188"/>
        <end position="248"/>
    </location>
</feature>
<dbReference type="CDD" id="cd15560">
    <property type="entry name" value="PHD2_3_BPTF"/>
    <property type="match status" value="1"/>
</dbReference>
<dbReference type="SMART" id="SM00297">
    <property type="entry name" value="BROMO"/>
    <property type="match status" value="1"/>
</dbReference>
<feature type="region of interest" description="Disordered" evidence="12">
    <location>
        <begin position="916"/>
        <end position="1102"/>
    </location>
</feature>
<evidence type="ECO:0000313" key="17">
    <source>
        <dbReference type="Proteomes" id="UP000494165"/>
    </source>
</evidence>
<feature type="domain" description="PHD-type" evidence="14">
    <location>
        <begin position="341"/>
        <end position="388"/>
    </location>
</feature>
<feature type="compositionally biased region" description="Low complexity" evidence="12">
    <location>
        <begin position="2396"/>
        <end position="2418"/>
    </location>
</feature>
<dbReference type="PRINTS" id="PR00503">
    <property type="entry name" value="BROMODOMAIN"/>
</dbReference>
<dbReference type="InterPro" id="IPR013083">
    <property type="entry name" value="Znf_RING/FYVE/PHD"/>
</dbReference>
<dbReference type="PROSITE" id="PS00633">
    <property type="entry name" value="BROMODOMAIN_1"/>
    <property type="match status" value="1"/>
</dbReference>
<feature type="compositionally biased region" description="Polar residues" evidence="12">
    <location>
        <begin position="1621"/>
        <end position="1632"/>
    </location>
</feature>
<dbReference type="SMART" id="SM00249">
    <property type="entry name" value="PHD"/>
    <property type="match status" value="3"/>
</dbReference>
<dbReference type="InterPro" id="IPR038028">
    <property type="entry name" value="BPTF"/>
</dbReference>
<keyword evidence="11" id="KW-0175">Coiled coil</keyword>
<dbReference type="InterPro" id="IPR036427">
    <property type="entry name" value="Bromodomain-like_sf"/>
</dbReference>
<gene>
    <name evidence="16" type="ORF">CLODIP_2_CD10003</name>
</gene>
<feature type="compositionally biased region" description="Basic and acidic residues" evidence="12">
    <location>
        <begin position="927"/>
        <end position="938"/>
    </location>
</feature>
<feature type="compositionally biased region" description="Gly residues" evidence="12">
    <location>
        <begin position="2534"/>
        <end position="2544"/>
    </location>
</feature>
<dbReference type="PROSITE" id="PS50014">
    <property type="entry name" value="BROMODOMAIN_2"/>
    <property type="match status" value="1"/>
</dbReference>
<dbReference type="InterPro" id="IPR001965">
    <property type="entry name" value="Znf_PHD"/>
</dbReference>
<dbReference type="SMART" id="SM00571">
    <property type="entry name" value="DDT"/>
    <property type="match status" value="1"/>
</dbReference>
<feature type="region of interest" description="Disordered" evidence="12">
    <location>
        <begin position="1163"/>
        <end position="1202"/>
    </location>
</feature>
<feature type="domain" description="PHD-type" evidence="14">
    <location>
        <begin position="2551"/>
        <end position="2602"/>
    </location>
</feature>
<dbReference type="GO" id="GO:0006357">
    <property type="term" value="P:regulation of transcription by RNA polymerase II"/>
    <property type="evidence" value="ECO:0007669"/>
    <property type="project" value="InterPro"/>
</dbReference>
<evidence type="ECO:0000256" key="1">
    <source>
        <dbReference type="ARBA" id="ARBA00004123"/>
    </source>
</evidence>
<dbReference type="OrthoDB" id="784962at2759"/>
<feature type="compositionally biased region" description="Basic and acidic residues" evidence="12">
    <location>
        <begin position="2423"/>
        <end position="2433"/>
    </location>
</feature>
<dbReference type="InterPro" id="IPR011011">
    <property type="entry name" value="Znf_FYVE_PHD"/>
</dbReference>
<dbReference type="InterPro" id="IPR019786">
    <property type="entry name" value="Zinc_finger_PHD-type_CS"/>
</dbReference>
<feature type="coiled-coil region" evidence="11">
    <location>
        <begin position="1644"/>
        <end position="1678"/>
    </location>
</feature>
<keyword evidence="7" id="KW-0804">Transcription</keyword>
<comment type="caution">
    <text evidence="16">The sequence shown here is derived from an EMBL/GenBank/DDBJ whole genome shotgun (WGS) entry which is preliminary data.</text>
</comment>
<dbReference type="PROSITE" id="PS50016">
    <property type="entry name" value="ZF_PHD_2"/>
    <property type="match status" value="3"/>
</dbReference>
<dbReference type="InterPro" id="IPR019787">
    <property type="entry name" value="Znf_PHD-finger"/>
</dbReference>
<dbReference type="InterPro" id="IPR028941">
    <property type="entry name" value="WHIM2_dom"/>
</dbReference>
<evidence type="ECO:0008006" key="18">
    <source>
        <dbReference type="Google" id="ProtNLM"/>
    </source>
</evidence>
<keyword evidence="3 10" id="KW-0863">Zinc-finger</keyword>
<dbReference type="GO" id="GO:0016589">
    <property type="term" value="C:NURF complex"/>
    <property type="evidence" value="ECO:0007669"/>
    <property type="project" value="InterPro"/>
</dbReference>
<feature type="region of interest" description="Disordered" evidence="12">
    <location>
        <begin position="2487"/>
        <end position="2544"/>
    </location>
</feature>
<feature type="compositionally biased region" description="Low complexity" evidence="12">
    <location>
        <begin position="2311"/>
        <end position="2329"/>
    </location>
</feature>
<dbReference type="PROSITE" id="PS50827">
    <property type="entry name" value="DDT"/>
    <property type="match status" value="1"/>
</dbReference>
<feature type="domain" description="Bromo" evidence="13">
    <location>
        <begin position="2685"/>
        <end position="2755"/>
    </location>
</feature>
<feature type="compositionally biased region" description="Basic and acidic residues" evidence="12">
    <location>
        <begin position="2385"/>
        <end position="2395"/>
    </location>
</feature>
<evidence type="ECO:0000256" key="7">
    <source>
        <dbReference type="ARBA" id="ARBA00023163"/>
    </source>
</evidence>
<feature type="compositionally biased region" description="Low complexity" evidence="12">
    <location>
        <begin position="2500"/>
        <end position="2522"/>
    </location>
</feature>
<dbReference type="InterPro" id="IPR001487">
    <property type="entry name" value="Bromodomain"/>
</dbReference>
<dbReference type="EMBL" id="CADEPI010000013">
    <property type="protein sequence ID" value="CAB3363890.1"/>
    <property type="molecule type" value="Genomic_DNA"/>
</dbReference>
<accession>A0A8S1C538</accession>
<feature type="compositionally biased region" description="Basic and acidic residues" evidence="12">
    <location>
        <begin position="570"/>
        <end position="586"/>
    </location>
</feature>
<evidence type="ECO:0000256" key="10">
    <source>
        <dbReference type="PROSITE-ProRule" id="PRU00146"/>
    </source>
</evidence>
<feature type="compositionally biased region" description="Basic residues" evidence="12">
    <location>
        <begin position="1"/>
        <end position="12"/>
    </location>
</feature>
<feature type="compositionally biased region" description="Basic and acidic residues" evidence="12">
    <location>
        <begin position="2253"/>
        <end position="2268"/>
    </location>
</feature>
<dbReference type="InterPro" id="IPR018501">
    <property type="entry name" value="DDT_dom"/>
</dbReference>
<keyword evidence="17" id="KW-1185">Reference proteome</keyword>
<evidence type="ECO:0000256" key="3">
    <source>
        <dbReference type="ARBA" id="ARBA00022771"/>
    </source>
</evidence>
<dbReference type="GO" id="GO:0000978">
    <property type="term" value="F:RNA polymerase II cis-regulatory region sequence-specific DNA binding"/>
    <property type="evidence" value="ECO:0007669"/>
    <property type="project" value="TreeGrafter"/>
</dbReference>
<dbReference type="Pfam" id="PF15613">
    <property type="entry name" value="WSD"/>
    <property type="match status" value="1"/>
</dbReference>
<evidence type="ECO:0000256" key="2">
    <source>
        <dbReference type="ARBA" id="ARBA00022723"/>
    </source>
</evidence>
<feature type="compositionally biased region" description="Low complexity" evidence="12">
    <location>
        <begin position="41"/>
        <end position="55"/>
    </location>
</feature>
<name>A0A8S1C538_9INSE</name>
<feature type="compositionally biased region" description="Basic and acidic residues" evidence="12">
    <location>
        <begin position="948"/>
        <end position="977"/>
    </location>
</feature>
<dbReference type="Proteomes" id="UP000494165">
    <property type="component" value="Unassembled WGS sequence"/>
</dbReference>
<keyword evidence="5" id="KW-0805">Transcription regulation</keyword>
<dbReference type="PROSITE" id="PS01359">
    <property type="entry name" value="ZF_PHD_1"/>
    <property type="match status" value="1"/>
</dbReference>
<dbReference type="SUPFAM" id="SSF57903">
    <property type="entry name" value="FYVE/PHD zinc finger"/>
    <property type="match status" value="3"/>
</dbReference>
<feature type="compositionally biased region" description="Polar residues" evidence="12">
    <location>
        <begin position="1167"/>
        <end position="1193"/>
    </location>
</feature>
<evidence type="ECO:0000259" key="13">
    <source>
        <dbReference type="PROSITE" id="PS50014"/>
    </source>
</evidence>
<dbReference type="Gene3D" id="3.30.40.10">
    <property type="entry name" value="Zinc/RING finger domain, C3HC4 (zinc finger)"/>
    <property type="match status" value="3"/>
</dbReference>
<feature type="compositionally biased region" description="Basic and acidic residues" evidence="12">
    <location>
        <begin position="2350"/>
        <end position="2361"/>
    </location>
</feature>
<dbReference type="Gene3D" id="1.20.920.10">
    <property type="entry name" value="Bromodomain-like"/>
    <property type="match status" value="1"/>
</dbReference>
<evidence type="ECO:0000259" key="14">
    <source>
        <dbReference type="PROSITE" id="PS50016"/>
    </source>
</evidence>
<keyword evidence="6 9" id="KW-0103">Bromodomain</keyword>
<evidence type="ECO:0000259" key="15">
    <source>
        <dbReference type="PROSITE" id="PS50827"/>
    </source>
</evidence>
<dbReference type="FunFam" id="3.30.40.10:FF:000048">
    <property type="entry name" value="nucleosome-remodeling factor subunit BPTF isoform X1"/>
    <property type="match status" value="1"/>
</dbReference>
<feature type="coiled-coil region" evidence="11">
    <location>
        <begin position="2445"/>
        <end position="2472"/>
    </location>
</feature>
<feature type="compositionally biased region" description="Basic and acidic residues" evidence="12">
    <location>
        <begin position="999"/>
        <end position="1095"/>
    </location>
</feature>
<keyword evidence="2" id="KW-0479">Metal-binding</keyword>
<evidence type="ECO:0000256" key="5">
    <source>
        <dbReference type="ARBA" id="ARBA00023015"/>
    </source>
</evidence>
<dbReference type="PANTHER" id="PTHR45975">
    <property type="entry name" value="NUCLEOSOME-REMODELING FACTOR SUBUNIT BPTF"/>
    <property type="match status" value="1"/>
</dbReference>
<dbReference type="Pfam" id="PF02791">
    <property type="entry name" value="DDT"/>
    <property type="match status" value="1"/>
</dbReference>
<sequence>MSSRGGKKRGRPPKAASLERPKNNNSKVVKKPKYLLGNETPSSSRASSPASSLGRRSSKRTSVAASRPSTTPQSSSSPQKKSGGAAASQRGKSRYGYQEFHYGSDFEDDDSASNKSDLEDDLDSPESEEESFPDYESVQDESDEDFSLSSERSKAPQRPSPVPLWLQDNKDIPPLELPASSDDLMVPREFVMKALSVYEVVRHFGSLVRLSPFRFEDLCACLVSEEQSPLLGEIHMALLRALLREEDAQQTHFGPLDHRDSVNILLYLIDSLTWPEAVKSYVESDKEFVTYGRVQQIVSHEDYPFVDIGDRLEVLQFLTDQFLTINPVREDLLSEGNISYDDHCRICHRVGKLLCCETCPAVFHLECIEPSLQEVPSSDWQCALCKANQVTGVTDCSSALEKSNILYRQEHLGYDRHGRKYWFLARRIFVENEEGEIWYYSTKVQLEALLKELDEDEMESMLCREISDCHDEIIRQMEITEKVTISQKGSKKSYLDSENAAILKAQKEKEEKEAKELEAAKAREEGMDVEETPEPVVQEEVVTEDIETVTTTETTSTTTTTTSTTTTAVSKEKDAGKDEAAEHKSEEEEENETEVKDGKHVIVTRSKTGSLTPRTFNMEDLRRRAAASESSSDGLRMTRLKAHQMASGTYLFKLGMEGGFKNYVNHYAAIPGALTKAQRNEERDKKRHLSHKFSLTQASEFKWGGPVNGTRAVLINTLRQTVLQLETNMQTAFMHTNWPMLKKTWTASVTASVNPKDLAKALIILQACMKPVVFASAWHESLGHTRLQRLTLNEREERKKFEKREKKEKDEEEERNRLNFSLVKYTLGLKHQVYKQRGEEYRVHGQWGWLWLNQARKFRAESCANLGLKATPSKMMVQVKEDRVTKIIAVDYSVYNKLIDRTDLLTVPESQIPKPDGYVHTVRHKEKSSEPKVKPPVKEEEEINVTDTTEKTVEKQPEEQVQAKEEVKEEVEIKEEKMEVDESSETNTPVLNEPAKSSGEVEKMEVDVKEEKVEEAADGEAKVVDGEMKATDCEVKPSDGEVKASDGEVKAVEAEVKTENEVKDDIKTEKETKEETKSEAKVEPKPAETKADTPKEGGSSTGHRLIVFRPVCEFDEIDVSKALTMPGRLAYPKVAKPSKLDEFLHRRLQLQAVEERTLALRADSKSAQKSANGGADQTNVGAVASSNSTTQVVQPPKHTQAELEQMSKEVAHHLELYSAAHKLSKDHPCYNPVCKPNSSTPNCYSPMCMQRYRLRKELLMTLCKAKSMGIDINSKIGAQASVHQKTVAVKKPADATEAKVEEKVKQEADIKQEEEETVVERKVQVTVTTTTTTTTVTESTTTKASSSDSGVLKAALSKSRQHMSRPQPEPVDKLRVYSAPNPSGKLYLKKLVRATTTTTTTTNSTSVSTLSTVLSGGRRKKLQVKYPLTSKFCSHSKKSTILALSHHELRKMARKCGYTYVQGFSHTAKANQSVWPYPCPRPLFKTCWMYRMTLATSLATVATQLRILWHCLRWDDMQTKPPNSDGKNQVTTDTEITSTELLKHRHIGQFLDKTQYLRRKVVIPIDLPKAAREVTSMRVGLRKRKREEAPQNTEPKVIEDWIDEDKLELWEIKQYSDRSRTGSSAPTKTTGATEPPSTPNSVVAKQEVAKVQSAEEIKQQLEQNLKLQRAALQQKRALDGVSPKPNILKMVTSPTQAGAATNAAATKQTTTTTPGQKAAFTRVFLSKDGSTRVIGSQANILPKAVAAVGGAASGQQQQQSLIRLTSGTATPQTPPTQQKVQIIPGPDGKYQVRGLLPGQQLVQLPGGKIQVMYTQPASQAISPATPTILKTVTVSAPTPSSPLTTKTALAAGGKIAGPTTTLALVQQSPQTTMAVAQATQASTVVVSTPGPTVKVVTAPTNMVKTNLLAQQLMASPSGGSNTPRQVVIRQATPGSTPSVQKIVSATGGQVIMGNAQVFTSIGQQLVVQGAAGTTTGQQIMIGGRFLNGQQVLIRGPNNTLMTLAGSPAQSNMIVKTVSAPAAGQKVVQKPIVVQKPTVPVVQAATVVAASPATTVVAASTEQAASQTTPPAAKVVAKVTPPAAATVTAATPQSPAAGTAGQLPRLTNTPTAQVIQTPNGPSIILQGLKGNFTEQQLNALKEQVKQHMLKQQANKQGTNTMVVTMPMATTTQPAVAAQPTAATQAASTPPVTPQTIVKTVVAPVQATTAAVATEQPKVLVQAAQAETKAAPKQEQPALQQVARQVLVNGQSTQPDEHANTSTSKNEKGEFVITPDYIQQTIKSALKQDNLPPEIEEKLLQMQRYQERQMKGPAAAVHTAAPAPATPTSRPSHSRKRNASSTPAAAVAPEAEAPKDPNWEPARKRSGNRHTATGATATAATASATEHQPKEAKEEKATSSGAAAPAAAAAASTATASSGGRSRKSWKEQQEEKKAAAAALQLNNLLFRSTESLRKEATKKRAMLEKELLSEIQREVAVELAARTIAERNKQDEVRTTKRKAQSQQPQPAKPSTTSPAAATACKTQPKKRQKRSNSPGGGISTGGGSRGIKKEKLLCSCRTPYDDTKFYVGCDMCNNWYHGDCVGITEQQSKSLSEFVCNECKHAKDTKVLYCLCKKPYDDSKFYICCDSCQNWFHGRCVGILQVEADGIDEYVCPNCEGSSEINNANMRTLSSKDNELLKKMIKQIQAHKAAWPFMEPVDPTEAPNYYRVIEEPMDLQTIELKAQEQRYKKLCNFIGDMTKIFDNCRFYNPKESPFFRCAESLETFFAQKLKMLRAKMLETTTN</sequence>
<feature type="compositionally biased region" description="Acidic residues" evidence="12">
    <location>
        <begin position="118"/>
        <end position="146"/>
    </location>
</feature>
<feature type="region of interest" description="Disordered" evidence="12">
    <location>
        <begin position="2304"/>
        <end position="2433"/>
    </location>
</feature>
<feature type="region of interest" description="Disordered" evidence="12">
    <location>
        <begin position="506"/>
        <end position="596"/>
    </location>
</feature>
<feature type="compositionally biased region" description="Low complexity" evidence="12">
    <location>
        <begin position="548"/>
        <end position="567"/>
    </location>
</feature>
<keyword evidence="8" id="KW-0539">Nucleus</keyword>
<feature type="compositionally biased region" description="Low complexity" evidence="12">
    <location>
        <begin position="64"/>
        <end position="88"/>
    </location>
</feature>
<protein>
    <recommendedName>
        <fullName evidence="18">PHD-type domain-containing protein</fullName>
    </recommendedName>
</protein>
<feature type="domain" description="PHD-type" evidence="14">
    <location>
        <begin position="2607"/>
        <end position="2658"/>
    </location>
</feature>
<feature type="compositionally biased region" description="Low complexity" evidence="12">
    <location>
        <begin position="2369"/>
        <end position="2383"/>
    </location>
</feature>
<feature type="compositionally biased region" description="Basic and acidic residues" evidence="12">
    <location>
        <begin position="506"/>
        <end position="526"/>
    </location>
</feature>
<proteinExistence type="predicted"/>
<evidence type="ECO:0000256" key="8">
    <source>
        <dbReference type="ARBA" id="ARBA00023242"/>
    </source>
</evidence>
<evidence type="ECO:0000256" key="11">
    <source>
        <dbReference type="SAM" id="Coils"/>
    </source>
</evidence>
<dbReference type="PANTHER" id="PTHR45975:SF2">
    <property type="entry name" value="NUCLEOSOME-REMODELING FACTOR SUBUNIT BPTF"/>
    <property type="match status" value="1"/>
</dbReference>
<feature type="region of interest" description="Disordered" evidence="12">
    <location>
        <begin position="1"/>
        <end position="166"/>
    </location>
</feature>
<dbReference type="InterPro" id="IPR018359">
    <property type="entry name" value="Bromodomain_CS"/>
</dbReference>
<evidence type="ECO:0000256" key="12">
    <source>
        <dbReference type="SAM" id="MobiDB-lite"/>
    </source>
</evidence>
<feature type="region of interest" description="Disordered" evidence="12">
    <location>
        <begin position="1616"/>
        <end position="1642"/>
    </location>
</feature>
<comment type="subcellular location">
    <subcellularLocation>
        <location evidence="1">Nucleus</location>
    </subcellularLocation>
</comment>
<dbReference type="Pfam" id="PF00439">
    <property type="entry name" value="Bromodomain"/>
    <property type="match status" value="1"/>
</dbReference>
<dbReference type="CDD" id="cd15559">
    <property type="entry name" value="PHD1_BPTF"/>
    <property type="match status" value="1"/>
</dbReference>
<evidence type="ECO:0000256" key="9">
    <source>
        <dbReference type="PROSITE-ProRule" id="PRU00035"/>
    </source>
</evidence>
<keyword evidence="4" id="KW-0862">Zinc</keyword>
<reference evidence="16 17" key="1">
    <citation type="submission" date="2020-04" db="EMBL/GenBank/DDBJ databases">
        <authorList>
            <person name="Alioto T."/>
            <person name="Alioto T."/>
            <person name="Gomez Garrido J."/>
        </authorList>
    </citation>
    <scope>NUCLEOTIDE SEQUENCE [LARGE SCALE GENOMIC DNA]</scope>
</reference>